<comment type="caution">
    <text evidence="2">The sequence shown here is derived from an EMBL/GenBank/DDBJ whole genome shotgun (WGS) entry which is preliminary data.</text>
</comment>
<dbReference type="EMBL" id="BAABME010000505">
    <property type="protein sequence ID" value="GAA0143331.1"/>
    <property type="molecule type" value="Genomic_DNA"/>
</dbReference>
<dbReference type="Proteomes" id="UP001454036">
    <property type="component" value="Unassembled WGS sequence"/>
</dbReference>
<evidence type="ECO:0000313" key="2">
    <source>
        <dbReference type="EMBL" id="GAA0143331.1"/>
    </source>
</evidence>
<evidence type="ECO:0000313" key="3">
    <source>
        <dbReference type="Proteomes" id="UP001454036"/>
    </source>
</evidence>
<name>A0AAV3NY28_LITER</name>
<feature type="region of interest" description="Disordered" evidence="1">
    <location>
        <begin position="66"/>
        <end position="99"/>
    </location>
</feature>
<accession>A0AAV3NY28</accession>
<evidence type="ECO:0000256" key="1">
    <source>
        <dbReference type="SAM" id="MobiDB-lite"/>
    </source>
</evidence>
<sequence>MSSHAIHSVALILYKTPESKFLLSEMSPCNRGRLLKTTHIKVNTMGRPSQEQKVNDDTVQPDATLNLSLPSDGKFVSQRSRPIPNQKEINGGHHISVKF</sequence>
<gene>
    <name evidence="2" type="ORF">LIER_04040</name>
</gene>
<organism evidence="2 3">
    <name type="scientific">Lithospermum erythrorhizon</name>
    <name type="common">Purple gromwell</name>
    <name type="synonym">Lithospermum officinale var. erythrorhizon</name>
    <dbReference type="NCBI Taxonomy" id="34254"/>
    <lineage>
        <taxon>Eukaryota</taxon>
        <taxon>Viridiplantae</taxon>
        <taxon>Streptophyta</taxon>
        <taxon>Embryophyta</taxon>
        <taxon>Tracheophyta</taxon>
        <taxon>Spermatophyta</taxon>
        <taxon>Magnoliopsida</taxon>
        <taxon>eudicotyledons</taxon>
        <taxon>Gunneridae</taxon>
        <taxon>Pentapetalae</taxon>
        <taxon>asterids</taxon>
        <taxon>lamiids</taxon>
        <taxon>Boraginales</taxon>
        <taxon>Boraginaceae</taxon>
        <taxon>Boraginoideae</taxon>
        <taxon>Lithospermeae</taxon>
        <taxon>Lithospermum</taxon>
    </lineage>
</organism>
<keyword evidence="3" id="KW-1185">Reference proteome</keyword>
<dbReference type="AlphaFoldDB" id="A0AAV3NY28"/>
<protein>
    <submittedName>
        <fullName evidence="2">Uncharacterized protein</fullName>
    </submittedName>
</protein>
<proteinExistence type="predicted"/>
<reference evidence="2 3" key="1">
    <citation type="submission" date="2024-01" db="EMBL/GenBank/DDBJ databases">
        <title>The complete chloroplast genome sequence of Lithospermum erythrorhizon: insights into the phylogenetic relationship among Boraginaceae species and the maternal lineages of purple gromwells.</title>
        <authorList>
            <person name="Okada T."/>
            <person name="Watanabe K."/>
        </authorList>
    </citation>
    <scope>NUCLEOTIDE SEQUENCE [LARGE SCALE GENOMIC DNA]</scope>
</reference>